<protein>
    <submittedName>
        <fullName evidence="3">Short chain dehydrogenase</fullName>
    </submittedName>
</protein>
<comment type="similarity">
    <text evidence="1">Belongs to the short-chain dehydrogenases/reductases (SDR) family.</text>
</comment>
<keyword evidence="2" id="KW-0560">Oxidoreductase</keyword>
<dbReference type="SUPFAM" id="SSF51735">
    <property type="entry name" value="NAD(P)-binding Rossmann-fold domains"/>
    <property type="match status" value="1"/>
</dbReference>
<dbReference type="PANTHER" id="PTHR43477:SF1">
    <property type="entry name" value="DIHYDROANTICAPSIN 7-DEHYDROGENASE"/>
    <property type="match status" value="1"/>
</dbReference>
<reference evidence="3" key="1">
    <citation type="submission" date="2024-05" db="EMBL/GenBank/DDBJ databases">
        <title>30 novel species of actinomycetes from the DSMZ collection.</title>
        <authorList>
            <person name="Nouioui I."/>
        </authorList>
    </citation>
    <scope>NUCLEOTIDE SEQUENCE</scope>
    <source>
        <strain evidence="3">DSM 41529</strain>
    </source>
</reference>
<dbReference type="Proteomes" id="UP001180754">
    <property type="component" value="Unassembled WGS sequence"/>
</dbReference>
<evidence type="ECO:0000256" key="2">
    <source>
        <dbReference type="ARBA" id="ARBA00023002"/>
    </source>
</evidence>
<proteinExistence type="inferred from homology"/>
<sequence length="216" mass="22050">MKILVIGATGTIGGAVADALAERHEVVRASRRGPVRVDMADTASIDALFAGVGDDHLDAVVCCAASGGLTPLDAASDDRFWSGLDGKLIGQVTLVRRALAHVRDGGSVTLTSGRFTEPVPGSSLGYLVNAGLEAFVYAAATEMPRGIRLNAVSPGWVRETLVTLGMDPSTGTPAADVARVYVDAVEGDAHGVKLSVPRIGGTVAGGFRSVAARVAD</sequence>
<dbReference type="EMBL" id="JAVRFD010000006">
    <property type="protein sequence ID" value="MDT0544138.1"/>
    <property type="molecule type" value="Genomic_DNA"/>
</dbReference>
<dbReference type="InterPro" id="IPR002347">
    <property type="entry name" value="SDR_fam"/>
</dbReference>
<dbReference type="InterPro" id="IPR051122">
    <property type="entry name" value="SDR_DHRS6-like"/>
</dbReference>
<evidence type="ECO:0000256" key="1">
    <source>
        <dbReference type="ARBA" id="ARBA00006484"/>
    </source>
</evidence>
<dbReference type="RefSeq" id="WP_311724545.1">
    <property type="nucleotide sequence ID" value="NZ_JAVRFD010000006.1"/>
</dbReference>
<dbReference type="PRINTS" id="PR00081">
    <property type="entry name" value="GDHRDH"/>
</dbReference>
<dbReference type="InterPro" id="IPR036291">
    <property type="entry name" value="NAD(P)-bd_dom_sf"/>
</dbReference>
<gene>
    <name evidence="3" type="ORF">RND15_15715</name>
</gene>
<dbReference type="Pfam" id="PF13561">
    <property type="entry name" value="adh_short_C2"/>
    <property type="match status" value="1"/>
</dbReference>
<evidence type="ECO:0000313" key="3">
    <source>
        <dbReference type="EMBL" id="MDT0544138.1"/>
    </source>
</evidence>
<dbReference type="Gene3D" id="3.40.50.720">
    <property type="entry name" value="NAD(P)-binding Rossmann-like Domain"/>
    <property type="match status" value="1"/>
</dbReference>
<name>A0ABU2XGX3_9ACTN</name>
<accession>A0ABU2XGX3</accession>
<comment type="caution">
    <text evidence="3">The sequence shown here is derived from an EMBL/GenBank/DDBJ whole genome shotgun (WGS) entry which is preliminary data.</text>
</comment>
<evidence type="ECO:0000313" key="4">
    <source>
        <dbReference type="Proteomes" id="UP001180754"/>
    </source>
</evidence>
<organism evidence="3 4">
    <name type="scientific">Streptomyces lonegramiae</name>
    <dbReference type="NCBI Taxonomy" id="3075524"/>
    <lineage>
        <taxon>Bacteria</taxon>
        <taxon>Bacillati</taxon>
        <taxon>Actinomycetota</taxon>
        <taxon>Actinomycetes</taxon>
        <taxon>Kitasatosporales</taxon>
        <taxon>Streptomycetaceae</taxon>
        <taxon>Streptomyces</taxon>
    </lineage>
</organism>
<keyword evidence="4" id="KW-1185">Reference proteome</keyword>
<dbReference type="CDD" id="cd11731">
    <property type="entry name" value="Lin1944_like_SDR_c"/>
    <property type="match status" value="1"/>
</dbReference>
<dbReference type="PANTHER" id="PTHR43477">
    <property type="entry name" value="DIHYDROANTICAPSIN 7-DEHYDROGENASE"/>
    <property type="match status" value="1"/>
</dbReference>
<dbReference type="NCBIfam" id="NF005754">
    <property type="entry name" value="PRK07578.1"/>
    <property type="match status" value="1"/>
</dbReference>